<feature type="non-terminal residue" evidence="1">
    <location>
        <position position="108"/>
    </location>
</feature>
<keyword evidence="2" id="KW-1185">Reference proteome</keyword>
<protein>
    <submittedName>
        <fullName evidence="1">Uncharacterized protein</fullName>
    </submittedName>
</protein>
<comment type="caution">
    <text evidence="1">The sequence shown here is derived from an EMBL/GenBank/DDBJ whole genome shotgun (WGS) entry which is preliminary data.</text>
</comment>
<reference evidence="1" key="1">
    <citation type="submission" date="2022-06" db="EMBL/GenBank/DDBJ databases">
        <title>Phylogenomic reconstructions and comparative analyses of Kickxellomycotina fungi.</title>
        <authorList>
            <person name="Reynolds N.K."/>
            <person name="Stajich J.E."/>
            <person name="Barry K."/>
            <person name="Grigoriev I.V."/>
            <person name="Crous P."/>
            <person name="Smith M.E."/>
        </authorList>
    </citation>
    <scope>NUCLEOTIDE SEQUENCE</scope>
    <source>
        <strain evidence="1">RSA 2271</strain>
    </source>
</reference>
<sequence length="108" mass="12847">MYNDNSFRFAHLHVRNESDGCDKFEFCKTKECTEEVDIYGEAFKLYDTSWDGSQKWLCKWGDYVSYEWFESATWWMYQGNKFCINGTDACWYKSDQSGNTDIELKTDG</sequence>
<gene>
    <name evidence="1" type="ORF">EV182_008809</name>
</gene>
<dbReference type="EMBL" id="JAMZIH010010010">
    <property type="protein sequence ID" value="KAJ1669326.1"/>
    <property type="molecule type" value="Genomic_DNA"/>
</dbReference>
<dbReference type="Proteomes" id="UP001145114">
    <property type="component" value="Unassembled WGS sequence"/>
</dbReference>
<accession>A0ACC1H6X3</accession>
<name>A0ACC1H6X3_9FUNG</name>
<evidence type="ECO:0000313" key="2">
    <source>
        <dbReference type="Proteomes" id="UP001145114"/>
    </source>
</evidence>
<proteinExistence type="predicted"/>
<evidence type="ECO:0000313" key="1">
    <source>
        <dbReference type="EMBL" id="KAJ1669326.1"/>
    </source>
</evidence>
<organism evidence="1 2">
    <name type="scientific">Spiromyces aspiralis</name>
    <dbReference type="NCBI Taxonomy" id="68401"/>
    <lineage>
        <taxon>Eukaryota</taxon>
        <taxon>Fungi</taxon>
        <taxon>Fungi incertae sedis</taxon>
        <taxon>Zoopagomycota</taxon>
        <taxon>Kickxellomycotina</taxon>
        <taxon>Kickxellomycetes</taxon>
        <taxon>Kickxellales</taxon>
        <taxon>Kickxellaceae</taxon>
        <taxon>Spiromyces</taxon>
    </lineage>
</organism>